<dbReference type="PROSITE" id="PS50222">
    <property type="entry name" value="EF_HAND_2"/>
    <property type="match status" value="11"/>
</dbReference>
<organism evidence="8 9">
    <name type="scientific">Paramecium sonneborni</name>
    <dbReference type="NCBI Taxonomy" id="65129"/>
    <lineage>
        <taxon>Eukaryota</taxon>
        <taxon>Sar</taxon>
        <taxon>Alveolata</taxon>
        <taxon>Ciliophora</taxon>
        <taxon>Intramacronucleata</taxon>
        <taxon>Oligohymenophorea</taxon>
        <taxon>Peniculida</taxon>
        <taxon>Parameciidae</taxon>
        <taxon>Paramecium</taxon>
    </lineage>
</organism>
<evidence type="ECO:0008006" key="10">
    <source>
        <dbReference type="Google" id="ProtNLM"/>
    </source>
</evidence>
<dbReference type="Pfam" id="PF13499">
    <property type="entry name" value="EF-hand_7"/>
    <property type="match status" value="3"/>
</dbReference>
<dbReference type="SMART" id="SM00054">
    <property type="entry name" value="EFh"/>
    <property type="match status" value="16"/>
</dbReference>
<dbReference type="EMBL" id="CAJJDN010000137">
    <property type="protein sequence ID" value="CAD8122209.1"/>
    <property type="molecule type" value="Genomic_DNA"/>
</dbReference>
<evidence type="ECO:0000256" key="1">
    <source>
        <dbReference type="ARBA" id="ARBA00022723"/>
    </source>
</evidence>
<feature type="domain" description="EF-hand" evidence="7">
    <location>
        <begin position="2194"/>
        <end position="2229"/>
    </location>
</feature>
<sequence>MSQLKKLQYAEFQIIYPITGKTGLYKKGLEQWICKQIVLQKKTQKELIDEIDQMKIRLSKAGIYIPEGYLEDKQGISLVYKRFKNSMGDLIRVHRRQGKFIAMNLMQKYVDEYTNWLDKIHKSKKTEAQRFCHCRIKPQNLFEDEDGNCVITDFQQFSNENNEYYLPPESIAIIKKNQSQRFAQSGQGDQFGVDPQKIDVWQLGIVFLQMASLREIEELIVFRDLQAHESQKAIEIREIVRKTYGNHLINLIEKMLEKNPNNRPLLSDLEDLVQDFFSQNAIIADEKLILPQPELLLEELKEKSKQQKQQTATQYLSKYQLQPVSRRIKADYFWEALQDLKIEVNAREKQTFLSKFDVQKSGEIDLSQWIQSQKEIIKLGELNDLQEKELSEMMKDLHKYLEEQQINLLERFKESDTESLGYLQFEKFEQILKDNQINLSADDIPIIQQKYDPKKKNVIYYEQFCEDTKSMNQQQMGLNELRIKMYKGIRDIHNIFIQFFRHYDTKSRGELSHEEIYRFLNDLKCHPSPEIQKQLISQLDPTNKKSISFENVRIFFEQFINDDVRMIIQSIVDGLTNISMTLPQLIRSNTKSVSIITKNQLFNALKQANETLKNSDFTFLMSIFGVKEEIEYPQFINAMVQKGKDLKVQNWKQLQEIEIKEQKQEKKSTFDDPEEYAHKSITFNAKLFDPQRQILQFIYKQLQEREQTPRQYFKCTFQRMTISQYKEKIRQLEIYKGDFEIEQEELLNNLLVPNDRSLVDIDLLIEAILYYKDKKIEQYRYSQHKAIMFVELLNKQMKKKRIPYADIEDLDTLGDGYIRKKQFQDFVNKQVQLDTGDIQFQDFLTSIQQDLQNISLLKLKQALKLDDASNKLLSDINTELAYEQSKPEQVFKKYDANRNTKLELREFAEFLQQLVGEVDQKIVETLFQKLDANGDNTINLYEFKQKISKQEGDISEQQQTKYKYKQTAQTFTKQLTPQIMKAVFRLKDALRENNETIEIFDKKGRGQILLNAFQDIIVSLGFEFQEFKQLAQYLLSPEDKKFLQYDKLAILINDCEEAEQLLINLNQTIQSGKVATASLFYNYDQNGNDVLDKQEFYKLIRDIDPMSRNKPVDNLFLLLDANSDGSISISEFKTKVCTKDKPKVMATINKQQLSIFDDVMKFAKGSPTLLGEFEIRDENYTNKLDLETFIMVLKKNNGPNIQLLEMKALADQLGALQGNNINYKIFCLKAKQYQVETPSTKIEAILTKLKEQLKNKNTNVIEISQDYDINNKGKVKVKALKMGISDKQILLNDNEWELLFTIIEQDAQDYIDYYAFNDLINLGLAKYKESRKDLVLNTNQEIDRIVKSFAQYLEQEVCTLLYMYRQTDKDQNNFISFDEFTALLLKTIGYSTTVDVQKQLFDIFDMDKDGKINFTEFEYQIYKRNEITAKQIQEMKLVMLNGRNPQMEQQLSDLFLIISQGSQFIEFKQFANYINYFKKYSMLELDQLFRYFDQEYSEKLDQYRFILAFKQLQRQQSIQQQQPPPQQQAYTPQQQPYPKNMQPQLPNFQQTPQFQQFQQPQFQQSQQYNGQQYEQPQQQYNGLQPQYNGQQPQQQFYNQQEVGVSFNASIPNSSIAYPPQNVMYQKQIPQGFERKQEWVQNAKFDQNGVSQGQDQYSQKYDPNQVQFKKPQTEIPIEFDLNFYDQEIQKKCIQKNIDFFDLLCQYDETQLPELKISKPDQLELAFQFLEILAPTPHVQQYYYYYSQGQNQMGIVIPYLKMNNPGKLLAKALNFTMIKHKQYTKQQLWNLIGENQPIWQINQLDKINKNLKIGLNERELRDAFQYWDTEQKGQISFKMYDEILTLNQIVIPQKQNGIQQKDPGLQSTLDAFILHLSEVVLAKNCFNLYEQLDKRGYNQIPYNDFLTVSKKLIGSISAEEIKSIKQLLQQNGLINLSDLAKLLSVDRTKINQYSQEDEKRQFGLAQKDQRKSILNVQNKERFNKILPIINEFLKKRNKSYEDFALYFFPPNQNSTLDRVQFTKKAMDAQFGLSASQCEELYDYLDANSSGHISINEFRLVFQTKQTDQQVKRQADNIVQSQDIEQEILDLFNQIDENKNQQLDQRELLKALQSVGLNPGTEELSQYFAQFDRDRSGTISYQEFSHIVKDILKKELLQADDLLEDLRREFRQVCNPTTRMLSKEQVSQVFQNMGVSIKNEELTDLFVEIDEDKSGSIDIDEFIYFIQKNQSGMSAKASAAVMNIKGSRRISLHDLKEIFLSLPQNFIMSFVRGQNKKLQNLPSSQLKPILDNCGFFYQGLNYVEASNFNIKQSILDKVNIKNNFLAEIRLIEATGIPIPDEKDVPRNSFLKREIGIILIDKAINKYEGNTIYIPATWNPEYEDRWVFEQPAMEQAILMRWGNFDDKLDNLKELVFEFITYSVNKGRIIQISCAYGSIPVYQLKPGKQILDLKGGAPLKDITIDKKDIRTNRNGWRSVVKALSSNIKSQLILEVFKLSPQMIAKISALPNKCLLNKWALGMQSAFREYFAYRTQMKGEIELNLSSDIRIRAWLHCFDCPDTIRPIASFWNEFIEPKINNDHQFLLKAVSKIADSLYLMFKNTEFKFSIGDPTARIDNDTVLLKRRQQLVLEAINDMKINLGLLVQQQKKAQIITSLEPLNVEEMMDHDNESDLQALEKFFNKKKSKKQQQ</sequence>
<keyword evidence="3" id="KW-0106">Calcium</keyword>
<dbReference type="InterPro" id="IPR051581">
    <property type="entry name" value="Ca-bind"/>
</dbReference>
<feature type="domain" description="EF-hand" evidence="7">
    <location>
        <begin position="1813"/>
        <end position="1848"/>
    </location>
</feature>
<evidence type="ECO:0000259" key="7">
    <source>
        <dbReference type="PROSITE" id="PS50222"/>
    </source>
</evidence>
<dbReference type="PANTHER" id="PTHR34524">
    <property type="entry name" value="CALCYPHOSIN"/>
    <property type="match status" value="1"/>
</dbReference>
<dbReference type="Pfam" id="PF00069">
    <property type="entry name" value="Pkinase"/>
    <property type="match status" value="1"/>
</dbReference>
<keyword evidence="2" id="KW-0677">Repeat</keyword>
<dbReference type="OrthoDB" id="296982at2759"/>
<evidence type="ECO:0000256" key="4">
    <source>
        <dbReference type="ARBA" id="ARBA00024334"/>
    </source>
</evidence>
<feature type="domain" description="EF-hand" evidence="7">
    <location>
        <begin position="918"/>
        <end position="953"/>
    </location>
</feature>
<dbReference type="GO" id="GO:0005509">
    <property type="term" value="F:calcium ion binding"/>
    <property type="evidence" value="ECO:0007669"/>
    <property type="project" value="InterPro"/>
</dbReference>
<evidence type="ECO:0000256" key="3">
    <source>
        <dbReference type="ARBA" id="ARBA00022837"/>
    </source>
</evidence>
<dbReference type="Proteomes" id="UP000692954">
    <property type="component" value="Unassembled WGS sequence"/>
</dbReference>
<feature type="domain" description="EF-hand" evidence="7">
    <location>
        <begin position="2116"/>
        <end position="2151"/>
    </location>
</feature>
<feature type="domain" description="EF-hand" evidence="7">
    <location>
        <begin position="491"/>
        <end position="526"/>
    </location>
</feature>
<comment type="caution">
    <text evidence="8">The sequence shown here is derived from an EMBL/GenBank/DDBJ whole genome shotgun (WGS) entry which is preliminary data.</text>
</comment>
<reference evidence="8" key="1">
    <citation type="submission" date="2021-01" db="EMBL/GenBank/DDBJ databases">
        <authorList>
            <consortium name="Genoscope - CEA"/>
            <person name="William W."/>
        </authorList>
    </citation>
    <scope>NUCLEOTIDE SEQUENCE</scope>
</reference>
<dbReference type="GO" id="GO:0005524">
    <property type="term" value="F:ATP binding"/>
    <property type="evidence" value="ECO:0007669"/>
    <property type="project" value="InterPro"/>
</dbReference>
<dbReference type="Pfam" id="PF13833">
    <property type="entry name" value="EF-hand_8"/>
    <property type="match status" value="2"/>
</dbReference>
<proteinExistence type="inferred from homology"/>
<feature type="domain" description="EF-hand" evidence="7">
    <location>
        <begin position="2030"/>
        <end position="2065"/>
    </location>
</feature>
<dbReference type="PROSITE" id="PS00018">
    <property type="entry name" value="EF_HAND_1"/>
    <property type="match status" value="9"/>
</dbReference>
<dbReference type="SMART" id="SM00220">
    <property type="entry name" value="S_TKc"/>
    <property type="match status" value="1"/>
</dbReference>
<feature type="domain" description="EF-hand" evidence="7">
    <location>
        <begin position="1392"/>
        <end position="1427"/>
    </location>
</feature>
<dbReference type="GO" id="GO:0004672">
    <property type="term" value="F:protein kinase activity"/>
    <property type="evidence" value="ECO:0007669"/>
    <property type="project" value="InterPro"/>
</dbReference>
<keyword evidence="1" id="KW-0479">Metal-binding</keyword>
<dbReference type="InterPro" id="IPR018247">
    <property type="entry name" value="EF_Hand_1_Ca_BS"/>
</dbReference>
<evidence type="ECO:0000259" key="6">
    <source>
        <dbReference type="PROSITE" id="PS50011"/>
    </source>
</evidence>
<dbReference type="PANTHER" id="PTHR34524:SF6">
    <property type="entry name" value="CALCYPHOSINE LIKE"/>
    <property type="match status" value="1"/>
</dbReference>
<dbReference type="CDD" id="cd00051">
    <property type="entry name" value="EFh"/>
    <property type="match status" value="2"/>
</dbReference>
<name>A0A8S1R3F2_9CILI</name>
<feature type="domain" description="Protein kinase" evidence="6">
    <location>
        <begin position="1"/>
        <end position="277"/>
    </location>
</feature>
<feature type="domain" description="EF-hand" evidence="7">
    <location>
        <begin position="1360"/>
        <end position="1390"/>
    </location>
</feature>
<comment type="similarity">
    <text evidence="4">Belongs to the protein kinase superfamily. Ser/Thr protein kinase family. CDPK subfamily.</text>
</comment>
<feature type="domain" description="EF-hand" evidence="7">
    <location>
        <begin position="1107"/>
        <end position="1142"/>
    </location>
</feature>
<evidence type="ECO:0000313" key="9">
    <source>
        <dbReference type="Proteomes" id="UP000692954"/>
    </source>
</evidence>
<feature type="region of interest" description="Disordered" evidence="5">
    <location>
        <begin position="1517"/>
        <end position="1547"/>
    </location>
</feature>
<dbReference type="InterPro" id="IPR000719">
    <property type="entry name" value="Prot_kinase_dom"/>
</dbReference>
<evidence type="ECO:0000313" key="8">
    <source>
        <dbReference type="EMBL" id="CAD8122209.1"/>
    </source>
</evidence>
<gene>
    <name evidence="8" type="ORF">PSON_ATCC_30995.1.T1370030</name>
</gene>
<feature type="domain" description="EF-hand" evidence="7">
    <location>
        <begin position="2080"/>
        <end position="2115"/>
    </location>
</feature>
<dbReference type="InterPro" id="IPR002048">
    <property type="entry name" value="EF_hand_dom"/>
</dbReference>
<evidence type="ECO:0000256" key="2">
    <source>
        <dbReference type="ARBA" id="ARBA00022737"/>
    </source>
</evidence>
<dbReference type="PROSITE" id="PS50011">
    <property type="entry name" value="PROTEIN_KINASE_DOM"/>
    <property type="match status" value="1"/>
</dbReference>
<evidence type="ECO:0000256" key="5">
    <source>
        <dbReference type="SAM" id="MobiDB-lite"/>
    </source>
</evidence>
<keyword evidence="9" id="KW-1185">Reference proteome</keyword>
<dbReference type="Pfam" id="PF13202">
    <property type="entry name" value="EF-hand_5"/>
    <property type="match status" value="1"/>
</dbReference>
<accession>A0A8S1R3F2</accession>
<feature type="domain" description="EF-hand" evidence="7">
    <location>
        <begin position="882"/>
        <end position="917"/>
    </location>
</feature>
<protein>
    <recommendedName>
        <fullName evidence="10">Protein kinase-like domain</fullName>
    </recommendedName>
</protein>